<dbReference type="InterPro" id="IPR013780">
    <property type="entry name" value="Glyco_hydro_b"/>
</dbReference>
<dbReference type="Gene3D" id="2.60.40.1180">
    <property type="entry name" value="Golgi alpha-mannosidase II"/>
    <property type="match status" value="1"/>
</dbReference>
<evidence type="ECO:0000256" key="3">
    <source>
        <dbReference type="ARBA" id="ARBA00022691"/>
    </source>
</evidence>
<dbReference type="Pfam" id="PF10672">
    <property type="entry name" value="Methyltrans_SAM"/>
    <property type="match status" value="1"/>
</dbReference>
<evidence type="ECO:0000313" key="5">
    <source>
        <dbReference type="EMBL" id="SDT54422.1"/>
    </source>
</evidence>
<dbReference type="GO" id="GO:0008168">
    <property type="term" value="F:methyltransferase activity"/>
    <property type="evidence" value="ECO:0007669"/>
    <property type="project" value="UniProtKB-KW"/>
</dbReference>
<organism evidence="5 6">
    <name type="scientific">Mucilaginibacter mallensis</name>
    <dbReference type="NCBI Taxonomy" id="652787"/>
    <lineage>
        <taxon>Bacteria</taxon>
        <taxon>Pseudomonadati</taxon>
        <taxon>Bacteroidota</taxon>
        <taxon>Sphingobacteriia</taxon>
        <taxon>Sphingobacteriales</taxon>
        <taxon>Sphingobacteriaceae</taxon>
        <taxon>Mucilaginibacter</taxon>
    </lineage>
</organism>
<dbReference type="Gene3D" id="3.40.50.150">
    <property type="entry name" value="Vaccinia Virus protein VP39"/>
    <property type="match status" value="1"/>
</dbReference>
<name>A0A1H2B8P0_MUCMA</name>
<dbReference type="GO" id="GO:0032259">
    <property type="term" value="P:methylation"/>
    <property type="evidence" value="ECO:0007669"/>
    <property type="project" value="UniProtKB-KW"/>
</dbReference>
<keyword evidence="3" id="KW-0949">S-adenosyl-L-methionine</keyword>
<dbReference type="PANTHER" id="PTHR43042">
    <property type="entry name" value="SAM-DEPENDENT METHYLTRANSFERASE"/>
    <property type="match status" value="1"/>
</dbReference>
<proteinExistence type="predicted"/>
<sequence>MAQDDSKILILDTKYLILKKMIQLLTPTHWKDYELIDCGDFEKLERFGDVILIRPEPQAVWSKTLPAAEWQRLHHIKFKGRSATSGEWLKKNPKISDRWHIEYKNDDVAIKFRLALTSFKHLGIFPEQAVNWDYISQNIKKFKTPEPKVLNLFAYTGGASLIAAAAGADTTHVDSIKQVVTWANENQELSGIKNIRWVVEDALKFVKRELKRGKKYNGIILDPPAYGHGPNGEKWKLEDHINEMMSDVVELLDPEEHFLILNTYSLGFSSVIIENLIKSAYPPVTNLEIGELYLQATAGPKLPLGVFGKFYKNKL</sequence>
<dbReference type="InterPro" id="IPR029063">
    <property type="entry name" value="SAM-dependent_MTases_sf"/>
</dbReference>
<gene>
    <name evidence="5" type="ORF">SAMN05216490_3968</name>
</gene>
<reference evidence="5 6" key="1">
    <citation type="submission" date="2016-10" db="EMBL/GenBank/DDBJ databases">
        <authorList>
            <person name="de Groot N.N."/>
        </authorList>
    </citation>
    <scope>NUCLEOTIDE SEQUENCE [LARGE SCALE GENOMIC DNA]</scope>
    <source>
        <strain evidence="5 6">MP1X4</strain>
    </source>
</reference>
<dbReference type="PANTHER" id="PTHR43042:SF2">
    <property type="entry name" value="SAM-DEPENDENT METHYLTRANSFERASE"/>
    <property type="match status" value="1"/>
</dbReference>
<dbReference type="Proteomes" id="UP000199679">
    <property type="component" value="Chromosome I"/>
</dbReference>
<accession>A0A1H2B8P0</accession>
<keyword evidence="2 5" id="KW-0808">Transferase</keyword>
<dbReference type="STRING" id="652787.SAMN05216490_3968"/>
<evidence type="ECO:0000256" key="2">
    <source>
        <dbReference type="ARBA" id="ARBA00022679"/>
    </source>
</evidence>
<protein>
    <submittedName>
        <fullName evidence="5">23S rRNA (Cytosine1962-C5)-methyltransferase</fullName>
    </submittedName>
</protein>
<feature type="domain" description="S-adenosylmethionine-dependent methyltransferase" evidence="4">
    <location>
        <begin position="71"/>
        <end position="258"/>
    </location>
</feature>
<evidence type="ECO:0000259" key="4">
    <source>
        <dbReference type="Pfam" id="PF10672"/>
    </source>
</evidence>
<keyword evidence="1 5" id="KW-0489">Methyltransferase</keyword>
<keyword evidence="6" id="KW-1185">Reference proteome</keyword>
<evidence type="ECO:0000256" key="1">
    <source>
        <dbReference type="ARBA" id="ARBA00022603"/>
    </source>
</evidence>
<evidence type="ECO:0000313" key="6">
    <source>
        <dbReference type="Proteomes" id="UP000199679"/>
    </source>
</evidence>
<dbReference type="AlphaFoldDB" id="A0A1H2B8P0"/>
<dbReference type="EMBL" id="LT629740">
    <property type="protein sequence ID" value="SDT54422.1"/>
    <property type="molecule type" value="Genomic_DNA"/>
</dbReference>
<dbReference type="InterPro" id="IPR019614">
    <property type="entry name" value="SAM-dep_methyl-trfase"/>
</dbReference>
<dbReference type="SUPFAM" id="SSF53335">
    <property type="entry name" value="S-adenosyl-L-methionine-dependent methyltransferases"/>
    <property type="match status" value="1"/>
</dbReference>